<feature type="transmembrane region" description="Helical" evidence="1">
    <location>
        <begin position="6"/>
        <end position="26"/>
    </location>
</feature>
<dbReference type="AlphaFoldDB" id="A0A4V2NTZ9"/>
<keyword evidence="3" id="KW-1185">Reference proteome</keyword>
<organism evidence="2 3">
    <name type="scientific">Cytobacillus praedii</name>
    <dbReference type="NCBI Taxonomy" id="1742358"/>
    <lineage>
        <taxon>Bacteria</taxon>
        <taxon>Bacillati</taxon>
        <taxon>Bacillota</taxon>
        <taxon>Bacilli</taxon>
        <taxon>Bacillales</taxon>
        <taxon>Bacillaceae</taxon>
        <taxon>Cytobacillus</taxon>
    </lineage>
</organism>
<accession>A0A4V2NTZ9</accession>
<protein>
    <submittedName>
        <fullName evidence="2">Uncharacterized protein</fullName>
    </submittedName>
</protein>
<dbReference type="EMBL" id="SJTH01000034">
    <property type="protein sequence ID" value="TCJ02355.1"/>
    <property type="molecule type" value="Genomic_DNA"/>
</dbReference>
<comment type="caution">
    <text evidence="2">The sequence shown here is derived from an EMBL/GenBank/DDBJ whole genome shotgun (WGS) entry which is preliminary data.</text>
</comment>
<dbReference type="Proteomes" id="UP000293846">
    <property type="component" value="Unassembled WGS sequence"/>
</dbReference>
<name>A0A4V2NTZ9_9BACI</name>
<evidence type="ECO:0000313" key="2">
    <source>
        <dbReference type="EMBL" id="TCJ02355.1"/>
    </source>
</evidence>
<proteinExistence type="predicted"/>
<evidence type="ECO:0000256" key="1">
    <source>
        <dbReference type="SAM" id="Phobius"/>
    </source>
</evidence>
<gene>
    <name evidence="2" type="ORF">E0Y62_19660</name>
</gene>
<evidence type="ECO:0000313" key="3">
    <source>
        <dbReference type="Proteomes" id="UP000293846"/>
    </source>
</evidence>
<dbReference type="RefSeq" id="WP_057766007.1">
    <property type="nucleotide sequence ID" value="NZ_CP183326.1"/>
</dbReference>
<keyword evidence="1" id="KW-0812">Transmembrane</keyword>
<sequence length="63" mass="7415">MTFWILLFVVPIFIIAIVEELIYFIVNRKVFGPSNLELSLTKLSKQLAKKFKKVIYPKSIKQE</sequence>
<reference evidence="2 3" key="1">
    <citation type="submission" date="2019-03" db="EMBL/GenBank/DDBJ databases">
        <authorList>
            <person name="Jensen L."/>
            <person name="Storgaard J."/>
            <person name="Sulaj E."/>
            <person name="Schramm A."/>
            <person name="Marshall I.P.G."/>
        </authorList>
    </citation>
    <scope>NUCLEOTIDE SEQUENCE [LARGE SCALE GENOMIC DNA]</scope>
    <source>
        <strain evidence="2 3">2017H2G3</strain>
    </source>
</reference>
<keyword evidence="1" id="KW-0472">Membrane</keyword>
<dbReference type="STRING" id="1742358.GCA_001439605_02701"/>
<keyword evidence="1" id="KW-1133">Transmembrane helix</keyword>
<dbReference type="OrthoDB" id="2939099at2"/>